<comment type="caution">
    <text evidence="2">The sequence shown here is derived from an EMBL/GenBank/DDBJ whole genome shotgun (WGS) entry which is preliminary data.</text>
</comment>
<dbReference type="InterPro" id="IPR002145">
    <property type="entry name" value="CopG"/>
</dbReference>
<gene>
    <name evidence="2" type="ORF">KGMB03357_20580</name>
</gene>
<sequence>MTVFHPKKPEKEVISMRIPKDVLEILDQKSAQANISRNEFINQCILFALAHMENEA</sequence>
<organism evidence="2 3">
    <name type="scientific">Anaerotignum faecicola</name>
    <dbReference type="NCBI Taxonomy" id="2358141"/>
    <lineage>
        <taxon>Bacteria</taxon>
        <taxon>Bacillati</taxon>
        <taxon>Bacillota</taxon>
        <taxon>Clostridia</taxon>
        <taxon>Lachnospirales</taxon>
        <taxon>Anaerotignaceae</taxon>
        <taxon>Anaerotignum</taxon>
    </lineage>
</organism>
<accession>A0A401LFW0</accession>
<reference evidence="2 3" key="1">
    <citation type="submission" date="2018-10" db="EMBL/GenBank/DDBJ databases">
        <title>Draft Genome Sequence of Anaerotignum sp. KCTC 15736.</title>
        <authorList>
            <person name="Choi S.H."/>
            <person name="Kim J.S."/>
            <person name="Kang S.W."/>
            <person name="Lee J.S."/>
            <person name="Park S.H."/>
        </authorList>
    </citation>
    <scope>NUCLEOTIDE SEQUENCE [LARGE SCALE GENOMIC DNA]</scope>
    <source>
        <strain evidence="2 3">KCTC 15736</strain>
    </source>
</reference>
<evidence type="ECO:0000313" key="2">
    <source>
        <dbReference type="EMBL" id="GCB30397.1"/>
    </source>
</evidence>
<dbReference type="AlphaFoldDB" id="A0A401LFW0"/>
<name>A0A401LFW0_9FIRM</name>
<dbReference type="EMBL" id="BHVZ01000014">
    <property type="protein sequence ID" value="GCB30397.1"/>
    <property type="molecule type" value="Genomic_DNA"/>
</dbReference>
<protein>
    <recommendedName>
        <fullName evidence="1">Ribbon-helix-helix protein CopG domain-containing protein</fullName>
    </recommendedName>
</protein>
<proteinExistence type="predicted"/>
<evidence type="ECO:0000259" key="1">
    <source>
        <dbReference type="Pfam" id="PF01402"/>
    </source>
</evidence>
<evidence type="ECO:0000313" key="3">
    <source>
        <dbReference type="Proteomes" id="UP000287361"/>
    </source>
</evidence>
<dbReference type="Proteomes" id="UP000287361">
    <property type="component" value="Unassembled WGS sequence"/>
</dbReference>
<dbReference type="GO" id="GO:0006355">
    <property type="term" value="P:regulation of DNA-templated transcription"/>
    <property type="evidence" value="ECO:0007669"/>
    <property type="project" value="InterPro"/>
</dbReference>
<dbReference type="Pfam" id="PF01402">
    <property type="entry name" value="RHH_1"/>
    <property type="match status" value="1"/>
</dbReference>
<dbReference type="OrthoDB" id="1860733at2"/>
<feature type="domain" description="Ribbon-helix-helix protein CopG" evidence="1">
    <location>
        <begin position="13"/>
        <end position="49"/>
    </location>
</feature>
<keyword evidence="3" id="KW-1185">Reference proteome</keyword>